<name>A0ABR4CW96_9HELO</name>
<evidence type="ECO:0008006" key="3">
    <source>
        <dbReference type="Google" id="ProtNLM"/>
    </source>
</evidence>
<proteinExistence type="predicted"/>
<evidence type="ECO:0000313" key="1">
    <source>
        <dbReference type="EMBL" id="KAL2074160.1"/>
    </source>
</evidence>
<dbReference type="EMBL" id="JAZHXI010000002">
    <property type="protein sequence ID" value="KAL2074160.1"/>
    <property type="molecule type" value="Genomic_DNA"/>
</dbReference>
<reference evidence="1 2" key="1">
    <citation type="journal article" date="2024" name="Commun. Biol.">
        <title>Comparative genomic analysis of thermophilic fungi reveals convergent evolutionary adaptations and gene losses.</title>
        <authorList>
            <person name="Steindorff A.S."/>
            <person name="Aguilar-Pontes M.V."/>
            <person name="Robinson A.J."/>
            <person name="Andreopoulos B."/>
            <person name="LaButti K."/>
            <person name="Kuo A."/>
            <person name="Mondo S."/>
            <person name="Riley R."/>
            <person name="Otillar R."/>
            <person name="Haridas S."/>
            <person name="Lipzen A."/>
            <person name="Grimwood J."/>
            <person name="Schmutz J."/>
            <person name="Clum A."/>
            <person name="Reid I.D."/>
            <person name="Moisan M.C."/>
            <person name="Butler G."/>
            <person name="Nguyen T.T.M."/>
            <person name="Dewar K."/>
            <person name="Conant G."/>
            <person name="Drula E."/>
            <person name="Henrissat B."/>
            <person name="Hansel C."/>
            <person name="Singer S."/>
            <person name="Hutchinson M.I."/>
            <person name="de Vries R.P."/>
            <person name="Natvig D.O."/>
            <person name="Powell A.J."/>
            <person name="Tsang A."/>
            <person name="Grigoriev I.V."/>
        </authorList>
    </citation>
    <scope>NUCLEOTIDE SEQUENCE [LARGE SCALE GENOMIC DNA]</scope>
    <source>
        <strain evidence="1 2">CBS 494.80</strain>
    </source>
</reference>
<dbReference type="Proteomes" id="UP001595075">
    <property type="component" value="Unassembled WGS sequence"/>
</dbReference>
<protein>
    <recommendedName>
        <fullName evidence="3">F-box domain-containing protein</fullName>
    </recommendedName>
</protein>
<accession>A0ABR4CW96</accession>
<gene>
    <name evidence="1" type="ORF">VTL71DRAFT_7938</name>
</gene>
<keyword evidence="2" id="KW-1185">Reference proteome</keyword>
<sequence length="362" mass="40378">MPSFQSLPAEVLLMVAQILGSTYLRARTDRVLLCKAWYSITQSVAWEVVDLSIANFEKFLHAPITIHSFIRSRVKELSISGPYDDITSSPCQNGETDAEETWRVAKLRNLLQARNKTLCTSLACFSTNTLPNLHRIHSFSLGITSRSNIYTEVDNTWTSTIRNLITSLPRTITSLTIDKLGPISRFSTGARTPHAACKVVLLKDALPSLKHLRLRIHCICPSLFAIKTCGTNSNLETLVIGLDSYSSQLNIVHHAYRCTQPQQPSQVLYDDMVEAGKKALEAGCFPGMKTARILKYDVQSLALYSFDMVNGRNIEVPDGVGWDDIDWDRSRVEYDLVLRSGGSNTVLVSGEQSEDQELVSYT</sequence>
<comment type="caution">
    <text evidence="1">The sequence shown here is derived from an EMBL/GenBank/DDBJ whole genome shotgun (WGS) entry which is preliminary data.</text>
</comment>
<evidence type="ECO:0000313" key="2">
    <source>
        <dbReference type="Proteomes" id="UP001595075"/>
    </source>
</evidence>
<organism evidence="1 2">
    <name type="scientific">Oculimacula yallundae</name>
    <dbReference type="NCBI Taxonomy" id="86028"/>
    <lineage>
        <taxon>Eukaryota</taxon>
        <taxon>Fungi</taxon>
        <taxon>Dikarya</taxon>
        <taxon>Ascomycota</taxon>
        <taxon>Pezizomycotina</taxon>
        <taxon>Leotiomycetes</taxon>
        <taxon>Helotiales</taxon>
        <taxon>Ploettnerulaceae</taxon>
        <taxon>Oculimacula</taxon>
    </lineage>
</organism>